<evidence type="ECO:0000313" key="1">
    <source>
        <dbReference type="EMBL" id="MBX50220.1"/>
    </source>
</evidence>
<reference evidence="1" key="1">
    <citation type="submission" date="2018-02" db="EMBL/GenBank/DDBJ databases">
        <title>Rhizophora mucronata_Transcriptome.</title>
        <authorList>
            <person name="Meera S.P."/>
            <person name="Sreeshan A."/>
            <person name="Augustine A."/>
        </authorList>
    </citation>
    <scope>NUCLEOTIDE SEQUENCE</scope>
    <source>
        <tissue evidence="1">Leaf</tissue>
    </source>
</reference>
<dbReference type="EMBL" id="GGEC01069736">
    <property type="protein sequence ID" value="MBX50220.1"/>
    <property type="molecule type" value="Transcribed_RNA"/>
</dbReference>
<organism evidence="1">
    <name type="scientific">Rhizophora mucronata</name>
    <name type="common">Asiatic mangrove</name>
    <dbReference type="NCBI Taxonomy" id="61149"/>
    <lineage>
        <taxon>Eukaryota</taxon>
        <taxon>Viridiplantae</taxon>
        <taxon>Streptophyta</taxon>
        <taxon>Embryophyta</taxon>
        <taxon>Tracheophyta</taxon>
        <taxon>Spermatophyta</taxon>
        <taxon>Magnoliopsida</taxon>
        <taxon>eudicotyledons</taxon>
        <taxon>Gunneridae</taxon>
        <taxon>Pentapetalae</taxon>
        <taxon>rosids</taxon>
        <taxon>fabids</taxon>
        <taxon>Malpighiales</taxon>
        <taxon>Rhizophoraceae</taxon>
        <taxon>Rhizophora</taxon>
    </lineage>
</organism>
<accession>A0A2P2P662</accession>
<proteinExistence type="predicted"/>
<sequence>MFKILTSLIHARSTVHQMGLRG</sequence>
<name>A0A2P2P662_RHIMU</name>
<protein>
    <submittedName>
        <fullName evidence="1">Uncharacterized protein</fullName>
    </submittedName>
</protein>
<dbReference type="AlphaFoldDB" id="A0A2P2P662"/>